<proteinExistence type="predicted"/>
<dbReference type="SMART" id="SM00560">
    <property type="entry name" value="LamGL"/>
    <property type="match status" value="1"/>
</dbReference>
<keyword evidence="2" id="KW-1015">Disulfide bond</keyword>
<evidence type="ECO:0000259" key="3">
    <source>
        <dbReference type="SMART" id="SM00560"/>
    </source>
</evidence>
<reference evidence="4 5" key="1">
    <citation type="journal article" date="2016" name="Nat. Commun.">
        <title>Thousands of microbial genomes shed light on interconnected biogeochemical processes in an aquifer system.</title>
        <authorList>
            <person name="Anantharaman K."/>
            <person name="Brown C.T."/>
            <person name="Hug L.A."/>
            <person name="Sharon I."/>
            <person name="Castelle C.J."/>
            <person name="Probst A.J."/>
            <person name="Thomas B.C."/>
            <person name="Singh A."/>
            <person name="Wilkins M.J."/>
            <person name="Karaoz U."/>
            <person name="Brodie E.L."/>
            <person name="Williams K.H."/>
            <person name="Hubbard S.S."/>
            <person name="Banfield J.F."/>
        </authorList>
    </citation>
    <scope>NUCLEOTIDE SEQUENCE [LARGE SCALE GENOMIC DNA]</scope>
</reference>
<evidence type="ECO:0000256" key="1">
    <source>
        <dbReference type="ARBA" id="ARBA00022729"/>
    </source>
</evidence>
<dbReference type="SUPFAM" id="SSF49899">
    <property type="entry name" value="Concanavalin A-like lectins/glucanases"/>
    <property type="match status" value="1"/>
</dbReference>
<gene>
    <name evidence="4" type="ORF">A3A44_00200</name>
</gene>
<dbReference type="InterPro" id="IPR013320">
    <property type="entry name" value="ConA-like_dom_sf"/>
</dbReference>
<accession>A0A1G2LA19</accession>
<dbReference type="Proteomes" id="UP000178977">
    <property type="component" value="Unassembled WGS sequence"/>
</dbReference>
<comment type="caution">
    <text evidence="4">The sequence shown here is derived from an EMBL/GenBank/DDBJ whole genome shotgun (WGS) entry which is preliminary data.</text>
</comment>
<organism evidence="4 5">
    <name type="scientific">Candidatus Sungbacteria bacterium RIFCSPLOWO2_01_FULL_60_25</name>
    <dbReference type="NCBI Taxonomy" id="1802281"/>
    <lineage>
        <taxon>Bacteria</taxon>
        <taxon>Candidatus Sungiibacteriota</taxon>
    </lineage>
</organism>
<name>A0A1G2LA19_9BACT</name>
<protein>
    <recommendedName>
        <fullName evidence="3">LamG-like jellyroll fold domain-containing protein</fullName>
    </recommendedName>
</protein>
<evidence type="ECO:0000313" key="5">
    <source>
        <dbReference type="Proteomes" id="UP000178977"/>
    </source>
</evidence>
<evidence type="ECO:0000313" key="4">
    <source>
        <dbReference type="EMBL" id="OHA08410.1"/>
    </source>
</evidence>
<dbReference type="InterPro" id="IPR006558">
    <property type="entry name" value="LamG-like"/>
</dbReference>
<dbReference type="STRING" id="1802281.A3A44_00200"/>
<feature type="domain" description="LamG-like jellyroll fold" evidence="3">
    <location>
        <begin position="225"/>
        <end position="352"/>
    </location>
</feature>
<dbReference type="AlphaFoldDB" id="A0A1G2LA19"/>
<dbReference type="Pfam" id="PF13385">
    <property type="entry name" value="Laminin_G_3"/>
    <property type="match status" value="1"/>
</dbReference>
<dbReference type="Gene3D" id="2.60.120.200">
    <property type="match status" value="1"/>
</dbReference>
<evidence type="ECO:0000256" key="2">
    <source>
        <dbReference type="ARBA" id="ARBA00023157"/>
    </source>
</evidence>
<dbReference type="EMBL" id="MHQT01000041">
    <property type="protein sequence ID" value="OHA08410.1"/>
    <property type="molecule type" value="Genomic_DNA"/>
</dbReference>
<keyword evidence="1" id="KW-0732">Signal</keyword>
<sequence>MTLLLVVLLLAMFLSIAAGIFQIAFTEYRLAGELSDSFRALYAADEGVERLFFYDRFLDSVLGCPPGSGFCDLRSQTINFGNGICVELQYSRSSGGEAKATAIGEFRCGGSPVAVRRALEATYQKESGSSVAPVAFWPFDWGTGESANPQPVEDVVQNDNRTAFEPNDGMRGASLLGVAFDPNWVNPNGGACAIGGNCALKFRTISAVREYVRVPEAGDGSLDPGEITIAAWVRITATPSSNGDIVAKGNSAGYRFRINNSSRTVTWFGGAANSVSSAAAVPLDTWTHIAVTGDSSGLKIYINGSPDGSNAAAYASPNTAEDLYIGAAPDLDEYFRGCIDNVKLWNTALSADEVGTDYASYVPGTSC</sequence>